<dbReference type="Proteomes" id="UP000239181">
    <property type="component" value="Unassembled WGS sequence"/>
</dbReference>
<reference evidence="2 3" key="1">
    <citation type="submission" date="2017-10" db="EMBL/GenBank/DDBJ databases">
        <title>Draft genome of two endophytic bacteria isolated from 'guarana' Paullinia cupana (Mart.) Ducke.</title>
        <authorList>
            <person name="Siqueira K.A."/>
            <person name="Liotti R.G."/>
            <person name="Mendes T.A."/>
            <person name="Soares M.A."/>
        </authorList>
    </citation>
    <scope>NUCLEOTIDE SEQUENCE [LARGE SCALE GENOMIC DNA]</scope>
    <source>
        <strain evidence="2 3">342</strain>
    </source>
</reference>
<proteinExistence type="predicted"/>
<name>A0A2S9IDA1_9GAMM</name>
<organism evidence="2 3">
    <name type="scientific">Pantoea coffeiphila</name>
    <dbReference type="NCBI Taxonomy" id="1465635"/>
    <lineage>
        <taxon>Bacteria</taxon>
        <taxon>Pseudomonadati</taxon>
        <taxon>Pseudomonadota</taxon>
        <taxon>Gammaproteobacteria</taxon>
        <taxon>Enterobacterales</taxon>
        <taxon>Erwiniaceae</taxon>
        <taxon>Pantoea</taxon>
    </lineage>
</organism>
<dbReference type="OrthoDB" id="9811281at2"/>
<keyword evidence="3" id="KW-1185">Reference proteome</keyword>
<evidence type="ECO:0000313" key="3">
    <source>
        <dbReference type="Proteomes" id="UP000239181"/>
    </source>
</evidence>
<sequence>MKIFIRRWLSSLFIIVSATLHAGSDSQEEELLHDVGRMVCGDPSEPVPQTSQHPGKADLKAIAVYLKSLVSDAPPASSPVESRNDDDYPE</sequence>
<gene>
    <name evidence="2" type="ORF">CQW29_09395</name>
</gene>
<keyword evidence="1" id="KW-0732">Signal</keyword>
<feature type="chain" id="PRO_5015715192" evidence="1">
    <location>
        <begin position="23"/>
        <end position="90"/>
    </location>
</feature>
<protein>
    <submittedName>
        <fullName evidence="2">Uncharacterized protein</fullName>
    </submittedName>
</protein>
<dbReference type="AlphaFoldDB" id="A0A2S9IDA1"/>
<evidence type="ECO:0000256" key="1">
    <source>
        <dbReference type="SAM" id="SignalP"/>
    </source>
</evidence>
<evidence type="ECO:0000313" key="2">
    <source>
        <dbReference type="EMBL" id="PRD15758.1"/>
    </source>
</evidence>
<dbReference type="EMBL" id="PDET01000005">
    <property type="protein sequence ID" value="PRD15758.1"/>
    <property type="molecule type" value="Genomic_DNA"/>
</dbReference>
<accession>A0A2S9IDA1</accession>
<feature type="signal peptide" evidence="1">
    <location>
        <begin position="1"/>
        <end position="22"/>
    </location>
</feature>
<dbReference type="RefSeq" id="WP_105592471.1">
    <property type="nucleotide sequence ID" value="NZ_PDET01000005.1"/>
</dbReference>
<comment type="caution">
    <text evidence="2">The sequence shown here is derived from an EMBL/GenBank/DDBJ whole genome shotgun (WGS) entry which is preliminary data.</text>
</comment>